<gene>
    <name evidence="3" type="ORF">FEM33_15190</name>
</gene>
<dbReference type="InterPro" id="IPR036380">
    <property type="entry name" value="Isochorismatase-like_sf"/>
</dbReference>
<dbReference type="InterPro" id="IPR000868">
    <property type="entry name" value="Isochorismatase-like_dom"/>
</dbReference>
<feature type="domain" description="Isochorismatase-like" evidence="2">
    <location>
        <begin position="10"/>
        <end position="183"/>
    </location>
</feature>
<dbReference type="GO" id="GO:0016787">
    <property type="term" value="F:hydrolase activity"/>
    <property type="evidence" value="ECO:0007669"/>
    <property type="project" value="UniProtKB-KW"/>
</dbReference>
<evidence type="ECO:0000313" key="3">
    <source>
        <dbReference type="EMBL" id="KAA6438914.1"/>
    </source>
</evidence>
<dbReference type="Proteomes" id="UP000323994">
    <property type="component" value="Unassembled WGS sequence"/>
</dbReference>
<comment type="caution">
    <text evidence="3">The sequence shown here is derived from an EMBL/GenBank/DDBJ whole genome shotgun (WGS) entry which is preliminary data.</text>
</comment>
<keyword evidence="4" id="KW-1185">Reference proteome</keyword>
<sequence>MKLRKEMFPALILIDFQKGFDDEAYWGGSRNNPDAEENAKQLLDYWRANNLPVFHVQHISANPDSKLNGNNPGHDFKDIVKPLSEEIIVQKSVNSAFIGTDLKEQLDEKGIRALVIAGLTTDHCVSTTTRMAGNYGYETYVVADATATFGKSGINGQYYDGETMHQTALAQLNKEFATVVHTHQIINK</sequence>
<keyword evidence="1 3" id="KW-0378">Hydrolase</keyword>
<dbReference type="RefSeq" id="WP_139012877.1">
    <property type="nucleotide sequence ID" value="NZ_VBSN01000041.1"/>
</dbReference>
<evidence type="ECO:0000259" key="2">
    <source>
        <dbReference type="Pfam" id="PF00857"/>
    </source>
</evidence>
<dbReference type="Pfam" id="PF00857">
    <property type="entry name" value="Isochorismatase"/>
    <property type="match status" value="1"/>
</dbReference>
<dbReference type="AlphaFoldDB" id="A0A5M8QVT5"/>
<organism evidence="3 4">
    <name type="scientific">Dyadobacter flavalbus</name>
    <dbReference type="NCBI Taxonomy" id="2579942"/>
    <lineage>
        <taxon>Bacteria</taxon>
        <taxon>Pseudomonadati</taxon>
        <taxon>Bacteroidota</taxon>
        <taxon>Cytophagia</taxon>
        <taxon>Cytophagales</taxon>
        <taxon>Spirosomataceae</taxon>
        <taxon>Dyadobacter</taxon>
    </lineage>
</organism>
<evidence type="ECO:0000256" key="1">
    <source>
        <dbReference type="ARBA" id="ARBA00022801"/>
    </source>
</evidence>
<dbReference type="Gene3D" id="3.40.50.850">
    <property type="entry name" value="Isochorismatase-like"/>
    <property type="match status" value="1"/>
</dbReference>
<proteinExistence type="predicted"/>
<dbReference type="InterPro" id="IPR050272">
    <property type="entry name" value="Isochorismatase-like_hydrls"/>
</dbReference>
<dbReference type="EMBL" id="VBSN01000041">
    <property type="protein sequence ID" value="KAA6438914.1"/>
    <property type="molecule type" value="Genomic_DNA"/>
</dbReference>
<accession>A0A5M8QVT5</accession>
<dbReference type="PANTHER" id="PTHR43540">
    <property type="entry name" value="PEROXYUREIDOACRYLATE/UREIDOACRYLATE AMIDOHYDROLASE-RELATED"/>
    <property type="match status" value="1"/>
</dbReference>
<dbReference type="CDD" id="cd01014">
    <property type="entry name" value="nicotinamidase_related"/>
    <property type="match status" value="1"/>
</dbReference>
<dbReference type="PANTHER" id="PTHR43540:SF1">
    <property type="entry name" value="ISOCHORISMATASE HYDROLASE"/>
    <property type="match status" value="1"/>
</dbReference>
<reference evidence="3 4" key="1">
    <citation type="submission" date="2019-05" db="EMBL/GenBank/DDBJ databases">
        <authorList>
            <person name="Qu J.-H."/>
        </authorList>
    </citation>
    <scope>NUCLEOTIDE SEQUENCE [LARGE SCALE GENOMIC DNA]</scope>
    <source>
        <strain evidence="3 4">NS28</strain>
    </source>
</reference>
<dbReference type="SUPFAM" id="SSF52499">
    <property type="entry name" value="Isochorismatase-like hydrolases"/>
    <property type="match status" value="1"/>
</dbReference>
<evidence type="ECO:0000313" key="4">
    <source>
        <dbReference type="Proteomes" id="UP000323994"/>
    </source>
</evidence>
<name>A0A5M8QVT5_9BACT</name>
<protein>
    <submittedName>
        <fullName evidence="3">Cysteine hydrolase</fullName>
    </submittedName>
</protein>
<dbReference type="OrthoDB" id="9791276at2"/>